<dbReference type="InterPro" id="IPR013324">
    <property type="entry name" value="RNA_pol_sigma_r3/r4-like"/>
</dbReference>
<evidence type="ECO:0000259" key="6">
    <source>
        <dbReference type="Pfam" id="PF04542"/>
    </source>
</evidence>
<dbReference type="SUPFAM" id="SSF88659">
    <property type="entry name" value="Sigma3 and sigma4 domains of RNA polymerase sigma factors"/>
    <property type="match status" value="1"/>
</dbReference>
<dbReference type="AlphaFoldDB" id="A0A5C5GH44"/>
<keyword evidence="9" id="KW-1185">Reference proteome</keyword>
<accession>A0A5C5GH44</accession>
<dbReference type="OrthoDB" id="9780326at2"/>
<comment type="caution">
    <text evidence="8">The sequence shown here is derived from an EMBL/GenBank/DDBJ whole genome shotgun (WGS) entry which is preliminary data.</text>
</comment>
<dbReference type="GO" id="GO:0016987">
    <property type="term" value="F:sigma factor activity"/>
    <property type="evidence" value="ECO:0007669"/>
    <property type="project" value="UniProtKB-KW"/>
</dbReference>
<evidence type="ECO:0000256" key="2">
    <source>
        <dbReference type="ARBA" id="ARBA00023015"/>
    </source>
</evidence>
<dbReference type="InterPro" id="IPR039425">
    <property type="entry name" value="RNA_pol_sigma-70-like"/>
</dbReference>
<evidence type="ECO:0000256" key="5">
    <source>
        <dbReference type="ARBA" id="ARBA00023163"/>
    </source>
</evidence>
<gene>
    <name evidence="8" type="ORF">FHY64_08975</name>
</gene>
<dbReference type="Proteomes" id="UP000314011">
    <property type="component" value="Unassembled WGS sequence"/>
</dbReference>
<keyword evidence="5" id="KW-0804">Transcription</keyword>
<keyword evidence="3" id="KW-0731">Sigma factor</keyword>
<dbReference type="PANTHER" id="PTHR43133">
    <property type="entry name" value="RNA POLYMERASE ECF-TYPE SIGMA FACTO"/>
    <property type="match status" value="1"/>
</dbReference>
<protein>
    <submittedName>
        <fullName evidence="8">RNA polymerase sigma factor</fullName>
    </submittedName>
</protein>
<dbReference type="InterPro" id="IPR007627">
    <property type="entry name" value="RNA_pol_sigma70_r2"/>
</dbReference>
<feature type="domain" description="RNA polymerase sigma factor 70 region 4 type 2" evidence="7">
    <location>
        <begin position="119"/>
        <end position="170"/>
    </location>
</feature>
<dbReference type="InterPro" id="IPR013325">
    <property type="entry name" value="RNA_pol_sigma_r2"/>
</dbReference>
<dbReference type="InterPro" id="IPR014284">
    <property type="entry name" value="RNA_pol_sigma-70_dom"/>
</dbReference>
<evidence type="ECO:0000256" key="3">
    <source>
        <dbReference type="ARBA" id="ARBA00023082"/>
    </source>
</evidence>
<dbReference type="EMBL" id="VFFF01000001">
    <property type="protein sequence ID" value="TNY33387.1"/>
    <property type="molecule type" value="Genomic_DNA"/>
</dbReference>
<dbReference type="Pfam" id="PF08281">
    <property type="entry name" value="Sigma70_r4_2"/>
    <property type="match status" value="1"/>
</dbReference>
<evidence type="ECO:0000313" key="9">
    <source>
        <dbReference type="Proteomes" id="UP000314011"/>
    </source>
</evidence>
<keyword evidence="2" id="KW-0805">Transcription regulation</keyword>
<dbReference type="GO" id="GO:0006352">
    <property type="term" value="P:DNA-templated transcription initiation"/>
    <property type="evidence" value="ECO:0007669"/>
    <property type="project" value="InterPro"/>
</dbReference>
<name>A0A5C5GH44_9RHOB</name>
<feature type="domain" description="RNA polymerase sigma-70 region 2" evidence="6">
    <location>
        <begin position="26"/>
        <end position="91"/>
    </location>
</feature>
<keyword evidence="4" id="KW-0238">DNA-binding</keyword>
<dbReference type="Gene3D" id="1.10.10.10">
    <property type="entry name" value="Winged helix-like DNA-binding domain superfamily/Winged helix DNA-binding domain"/>
    <property type="match status" value="1"/>
</dbReference>
<evidence type="ECO:0000256" key="1">
    <source>
        <dbReference type="ARBA" id="ARBA00010641"/>
    </source>
</evidence>
<sequence length="180" mass="20261">MRMKTSDEDLALAAAGGDGAAFALLLERQYDRLFSLCFRLTGSRAEAEDLTQDICAALPGKLSGYRRQAKVTTWLYRVAVNAAHDRRRRAATYVKATEGWGDWELTRQADNDESAERLDWLTRAMSALPDELRDTLALVLDEVTHAEAAEVLGVTEGTVSWRMSEIRKRLRALREKEEAE</sequence>
<comment type="similarity">
    <text evidence="1">Belongs to the sigma-70 factor family. ECF subfamily.</text>
</comment>
<evidence type="ECO:0000259" key="7">
    <source>
        <dbReference type="Pfam" id="PF08281"/>
    </source>
</evidence>
<dbReference type="NCBIfam" id="TIGR02937">
    <property type="entry name" value="sigma70-ECF"/>
    <property type="match status" value="1"/>
</dbReference>
<dbReference type="Gene3D" id="1.10.1740.10">
    <property type="match status" value="1"/>
</dbReference>
<proteinExistence type="inferred from homology"/>
<dbReference type="PANTHER" id="PTHR43133:SF8">
    <property type="entry name" value="RNA POLYMERASE SIGMA FACTOR HI_1459-RELATED"/>
    <property type="match status" value="1"/>
</dbReference>
<dbReference type="SUPFAM" id="SSF88946">
    <property type="entry name" value="Sigma2 domain of RNA polymerase sigma factors"/>
    <property type="match status" value="1"/>
</dbReference>
<dbReference type="GO" id="GO:0003677">
    <property type="term" value="F:DNA binding"/>
    <property type="evidence" value="ECO:0007669"/>
    <property type="project" value="UniProtKB-KW"/>
</dbReference>
<reference evidence="8 9" key="1">
    <citation type="submission" date="2019-06" db="EMBL/GenBank/DDBJ databases">
        <title>Genome of new Rhodobacteraceae sp. SM1903.</title>
        <authorList>
            <person name="Ren X."/>
        </authorList>
    </citation>
    <scope>NUCLEOTIDE SEQUENCE [LARGE SCALE GENOMIC DNA]</scope>
    <source>
        <strain evidence="8 9">SM1903</strain>
    </source>
</reference>
<evidence type="ECO:0000256" key="4">
    <source>
        <dbReference type="ARBA" id="ARBA00023125"/>
    </source>
</evidence>
<dbReference type="InterPro" id="IPR036388">
    <property type="entry name" value="WH-like_DNA-bd_sf"/>
</dbReference>
<dbReference type="Pfam" id="PF04542">
    <property type="entry name" value="Sigma70_r2"/>
    <property type="match status" value="1"/>
</dbReference>
<organism evidence="8 9">
    <name type="scientific">Pelagovum pacificum</name>
    <dbReference type="NCBI Taxonomy" id="2588711"/>
    <lineage>
        <taxon>Bacteria</taxon>
        <taxon>Pseudomonadati</taxon>
        <taxon>Pseudomonadota</taxon>
        <taxon>Alphaproteobacteria</taxon>
        <taxon>Rhodobacterales</taxon>
        <taxon>Paracoccaceae</taxon>
        <taxon>Pelagovum</taxon>
    </lineage>
</organism>
<dbReference type="InterPro" id="IPR013249">
    <property type="entry name" value="RNA_pol_sigma70_r4_t2"/>
</dbReference>
<evidence type="ECO:0000313" key="8">
    <source>
        <dbReference type="EMBL" id="TNY33387.1"/>
    </source>
</evidence>